<feature type="transmembrane region" description="Helical" evidence="4">
    <location>
        <begin position="12"/>
        <end position="34"/>
    </location>
</feature>
<dbReference type="SUPFAM" id="SSF81343">
    <property type="entry name" value="Fumarate reductase respiratory complex transmembrane subunits"/>
    <property type="match status" value="1"/>
</dbReference>
<dbReference type="Pfam" id="PF00111">
    <property type="entry name" value="Fer2"/>
    <property type="match status" value="1"/>
</dbReference>
<dbReference type="GO" id="GO:0004016">
    <property type="term" value="F:adenylate cyclase activity"/>
    <property type="evidence" value="ECO:0007669"/>
    <property type="project" value="UniProtKB-ARBA"/>
</dbReference>
<dbReference type="Proteomes" id="UP001155380">
    <property type="component" value="Unassembled WGS sequence"/>
</dbReference>
<dbReference type="GO" id="GO:0051536">
    <property type="term" value="F:iron-sulfur cluster binding"/>
    <property type="evidence" value="ECO:0007669"/>
    <property type="project" value="InterPro"/>
</dbReference>
<feature type="transmembrane region" description="Helical" evidence="4">
    <location>
        <begin position="64"/>
        <end position="82"/>
    </location>
</feature>
<dbReference type="GO" id="GO:0035556">
    <property type="term" value="P:intracellular signal transduction"/>
    <property type="evidence" value="ECO:0007669"/>
    <property type="project" value="InterPro"/>
</dbReference>
<proteinExistence type="predicted"/>
<dbReference type="InterPro" id="IPR012675">
    <property type="entry name" value="Beta-grasp_dom_sf"/>
</dbReference>
<dbReference type="SUPFAM" id="SSF55073">
    <property type="entry name" value="Nucleotide cyclase"/>
    <property type="match status" value="1"/>
</dbReference>
<comment type="caution">
    <text evidence="7">The sequence shown here is derived from an EMBL/GenBank/DDBJ whole genome shotgun (WGS) entry which is preliminary data.</text>
</comment>
<evidence type="ECO:0000256" key="3">
    <source>
        <dbReference type="ARBA" id="ARBA00023136"/>
    </source>
</evidence>
<dbReference type="PANTHER" id="PTHR43081:SF17">
    <property type="entry name" value="BLL5647 PROTEIN"/>
    <property type="match status" value="1"/>
</dbReference>
<dbReference type="PROSITE" id="PS51085">
    <property type="entry name" value="2FE2S_FER_2"/>
    <property type="match status" value="1"/>
</dbReference>
<dbReference type="GO" id="GO:0006171">
    <property type="term" value="P:cAMP biosynthetic process"/>
    <property type="evidence" value="ECO:0007669"/>
    <property type="project" value="TreeGrafter"/>
</dbReference>
<dbReference type="Gene3D" id="1.20.1300.10">
    <property type="entry name" value="Fumarate reductase/succinate dehydrogenase, transmembrane subunit"/>
    <property type="match status" value="1"/>
</dbReference>
<dbReference type="AlphaFoldDB" id="A0AAJ1F973"/>
<keyword evidence="4" id="KW-0812">Transmembrane</keyword>
<feature type="transmembrane region" description="Helical" evidence="4">
    <location>
        <begin position="140"/>
        <end position="161"/>
    </location>
</feature>
<dbReference type="PANTHER" id="PTHR43081">
    <property type="entry name" value="ADENYLATE CYCLASE, TERMINAL-DIFFERENTIATION SPECIFIC-RELATED"/>
    <property type="match status" value="1"/>
</dbReference>
<reference evidence="7" key="1">
    <citation type="submission" date="2022-06" db="EMBL/GenBank/DDBJ databases">
        <authorList>
            <person name="Sun Q."/>
        </authorList>
    </citation>
    <scope>NUCLEOTIDE SEQUENCE</scope>
    <source>
        <strain evidence="7">S101</strain>
    </source>
</reference>
<dbReference type="SUPFAM" id="SSF54292">
    <property type="entry name" value="2Fe-2S ferredoxin-like"/>
    <property type="match status" value="1"/>
</dbReference>
<accession>A0AAJ1F973</accession>
<dbReference type="SMART" id="SM00044">
    <property type="entry name" value="CYCc"/>
    <property type="match status" value="1"/>
</dbReference>
<evidence type="ECO:0000259" key="6">
    <source>
        <dbReference type="PROSITE" id="PS51085"/>
    </source>
</evidence>
<gene>
    <name evidence="7" type="ORF">NBH21_19655</name>
</gene>
<evidence type="ECO:0000259" key="5">
    <source>
        <dbReference type="PROSITE" id="PS50125"/>
    </source>
</evidence>
<protein>
    <submittedName>
        <fullName evidence="7">2Fe-2S iron-sulfur cluster-binding protein</fullName>
    </submittedName>
</protein>
<sequence length="566" mass="62256">MLQPARPFLPDKAAHQLGIASGIILFAFISTHLLNHSLTLISVNFADDALKIFKIIWRNPLGTLLLYGSFLVHFLLALRTLYLRRHMRLPPRMMIQVLFGLSIPVLIAQHVVSARVPALYGEFDSTYWIVIRGMWTGNGLFGLKMVLAVIVVWVHGCIGLYAAMRFRDWFPRWAPWLFALAILLPTLALVGVLVNGRQMEAVAEAKGQVLTAADGNVARHQASRPQLDLATIERRIYLFFGLGLGLVVVLRAARSMRRNAPEIRITYAHGPQIRVPQGTSILEASRLGRVDHYSVCGGKGRCSTCRVRIVDSDGPLAPPSAMEQATLLRIRAAPDTRLSCQTRPDYDVTVALLLEPPVGGDLYSGRQIKQAGREKEIVVLFCDIRNFTTISESRLPYDIVFLLNRYFSVVGRAVEEAKGQVDKFIGDGVMALFGIDATEPSEACRQALKAAATIVAETEKLNQEMMQEFGVDLRIAIGIHFGPAIVGMIGYGKVAGLTAIGDTVNVGSRLEAVAKQFNVAVAASEPIMLLAHVPYDGLSSRSVSLKGRKTNMRVYLLSAEDAKRYA</sequence>
<dbReference type="InterPro" id="IPR036010">
    <property type="entry name" value="2Fe-2S_ferredoxin-like_sf"/>
</dbReference>
<evidence type="ECO:0000256" key="2">
    <source>
        <dbReference type="ARBA" id="ARBA00022475"/>
    </source>
</evidence>
<name>A0AAJ1F973_9HYPH</name>
<keyword evidence="3 4" id="KW-0472">Membrane</keyword>
<dbReference type="InterPro" id="IPR034804">
    <property type="entry name" value="SQR/QFR_C/D"/>
</dbReference>
<evidence type="ECO:0000256" key="4">
    <source>
        <dbReference type="SAM" id="Phobius"/>
    </source>
</evidence>
<keyword evidence="4" id="KW-1133">Transmembrane helix</keyword>
<feature type="domain" description="Guanylate cyclase" evidence="5">
    <location>
        <begin position="378"/>
        <end position="511"/>
    </location>
</feature>
<dbReference type="PROSITE" id="PS50125">
    <property type="entry name" value="GUANYLATE_CYCLASE_2"/>
    <property type="match status" value="1"/>
</dbReference>
<dbReference type="CDD" id="cd00207">
    <property type="entry name" value="fer2"/>
    <property type="match status" value="1"/>
</dbReference>
<dbReference type="InterPro" id="IPR001054">
    <property type="entry name" value="A/G_cyclase"/>
</dbReference>
<keyword evidence="2" id="KW-1003">Cell membrane</keyword>
<evidence type="ECO:0000256" key="1">
    <source>
        <dbReference type="ARBA" id="ARBA00004651"/>
    </source>
</evidence>
<dbReference type="EMBL" id="JAMXLX010000007">
    <property type="protein sequence ID" value="MCO5958999.1"/>
    <property type="molecule type" value="Genomic_DNA"/>
</dbReference>
<dbReference type="Gene3D" id="3.10.20.30">
    <property type="match status" value="1"/>
</dbReference>
<dbReference type="InterPro" id="IPR050697">
    <property type="entry name" value="Adenylyl/Guanylyl_Cyclase_3/4"/>
</dbReference>
<feature type="transmembrane region" description="Helical" evidence="4">
    <location>
        <begin position="236"/>
        <end position="253"/>
    </location>
</feature>
<dbReference type="RefSeq" id="WP_250914399.1">
    <property type="nucleotide sequence ID" value="NZ_JAMXLX010000007.1"/>
</dbReference>
<comment type="subcellular location">
    <subcellularLocation>
        <location evidence="1">Cell membrane</location>
        <topology evidence="1">Multi-pass membrane protein</topology>
    </subcellularLocation>
</comment>
<dbReference type="InterPro" id="IPR001041">
    <property type="entry name" value="2Fe-2S_ferredoxin-type"/>
</dbReference>
<organism evidence="7 8">
    <name type="scientific">Ciceribacter sichuanensis</name>
    <dbReference type="NCBI Taxonomy" id="2949647"/>
    <lineage>
        <taxon>Bacteria</taxon>
        <taxon>Pseudomonadati</taxon>
        <taxon>Pseudomonadota</taxon>
        <taxon>Alphaproteobacteria</taxon>
        <taxon>Hyphomicrobiales</taxon>
        <taxon>Rhizobiaceae</taxon>
        <taxon>Ciceribacter</taxon>
    </lineage>
</organism>
<dbReference type="CDD" id="cd07302">
    <property type="entry name" value="CHD"/>
    <property type="match status" value="1"/>
</dbReference>
<evidence type="ECO:0000313" key="7">
    <source>
        <dbReference type="EMBL" id="MCO5958999.1"/>
    </source>
</evidence>
<dbReference type="InterPro" id="IPR029787">
    <property type="entry name" value="Nucleotide_cyclase"/>
</dbReference>
<dbReference type="Gene3D" id="3.30.70.1230">
    <property type="entry name" value="Nucleotide cyclase"/>
    <property type="match status" value="1"/>
</dbReference>
<feature type="domain" description="2Fe-2S ferredoxin-type" evidence="6">
    <location>
        <begin position="261"/>
        <end position="356"/>
    </location>
</feature>
<dbReference type="GO" id="GO:0005886">
    <property type="term" value="C:plasma membrane"/>
    <property type="evidence" value="ECO:0007669"/>
    <property type="project" value="UniProtKB-SubCell"/>
</dbReference>
<feature type="transmembrane region" description="Helical" evidence="4">
    <location>
        <begin position="94"/>
        <end position="120"/>
    </location>
</feature>
<feature type="transmembrane region" description="Helical" evidence="4">
    <location>
        <begin position="173"/>
        <end position="194"/>
    </location>
</feature>
<dbReference type="Pfam" id="PF00211">
    <property type="entry name" value="Guanylate_cyc"/>
    <property type="match status" value="1"/>
</dbReference>
<evidence type="ECO:0000313" key="8">
    <source>
        <dbReference type="Proteomes" id="UP001155380"/>
    </source>
</evidence>